<reference evidence="7 8" key="1">
    <citation type="journal article" date="2014" name="Genome Announc.">
        <title>Draft Genome Sequence of Cytophaga fermentans JCM 21142T, a Facultative Anaerobe Isolated from Marine Mud.</title>
        <authorList>
            <person name="Starns D."/>
            <person name="Oshima K."/>
            <person name="Suda W."/>
            <person name="Iino T."/>
            <person name="Yuki M."/>
            <person name="Inoue J."/>
            <person name="Kitamura K."/>
            <person name="Iida T."/>
            <person name="Darby A."/>
            <person name="Hattori M."/>
            <person name="Ohkuma M."/>
        </authorList>
    </citation>
    <scope>NUCLEOTIDE SEQUENCE [LARGE SCALE GENOMIC DNA]</scope>
    <source>
        <strain evidence="7 8">JCM 21142</strain>
    </source>
</reference>
<dbReference type="InterPro" id="IPR027281">
    <property type="entry name" value="Lys1"/>
</dbReference>
<dbReference type="OrthoDB" id="1141481at2"/>
<feature type="domain" description="Alanine dehydrogenase/pyridine nucleotide transhydrogenase N-terminal" evidence="6">
    <location>
        <begin position="8"/>
        <end position="140"/>
    </location>
</feature>
<keyword evidence="8" id="KW-1185">Reference proteome</keyword>
<dbReference type="GO" id="GO:0004754">
    <property type="term" value="F:saccharopine dehydrogenase (NAD+, L-lysine-forming) activity"/>
    <property type="evidence" value="ECO:0007669"/>
    <property type="project" value="InterPro"/>
</dbReference>
<feature type="active site" description="Proton donor" evidence="4">
    <location>
        <position position="94"/>
    </location>
</feature>
<evidence type="ECO:0000256" key="5">
    <source>
        <dbReference type="PIRSR" id="PIRSR018250-3"/>
    </source>
</evidence>
<protein>
    <submittedName>
        <fullName evidence="7">NAD/NADP transhydrogenase alpha subunit</fullName>
    </submittedName>
</protein>
<keyword evidence="3 5" id="KW-0520">NAD</keyword>
<feature type="binding site" evidence="5">
    <location>
        <position position="219"/>
    </location>
    <ligand>
        <name>NAD(+)</name>
        <dbReference type="ChEBI" id="CHEBI:57540"/>
    </ligand>
</feature>
<feature type="active site" description="Proton acceptor" evidence="4">
    <location>
        <position position="76"/>
    </location>
</feature>
<evidence type="ECO:0000256" key="4">
    <source>
        <dbReference type="PIRSR" id="PIRSR018250-1"/>
    </source>
</evidence>
<dbReference type="PIRSF" id="PIRSF018250">
    <property type="entry name" value="Saccharopine_DH_Lys"/>
    <property type="match status" value="1"/>
</dbReference>
<evidence type="ECO:0000256" key="2">
    <source>
        <dbReference type="ARBA" id="ARBA00023002"/>
    </source>
</evidence>
<dbReference type="Gene3D" id="3.40.50.720">
    <property type="entry name" value="NAD(P)-binding Rossmann-like Domain"/>
    <property type="match status" value="2"/>
</dbReference>
<accession>W7XXJ4</accession>
<organism evidence="7 8">
    <name type="scientific">Saccharicrinis fermentans DSM 9555 = JCM 21142</name>
    <dbReference type="NCBI Taxonomy" id="869213"/>
    <lineage>
        <taxon>Bacteria</taxon>
        <taxon>Pseudomonadati</taxon>
        <taxon>Bacteroidota</taxon>
        <taxon>Bacteroidia</taxon>
        <taxon>Marinilabiliales</taxon>
        <taxon>Marinilabiliaceae</taxon>
        <taxon>Saccharicrinis</taxon>
    </lineage>
</organism>
<gene>
    <name evidence="7" type="ORF">JCM21142_41830</name>
</gene>
<evidence type="ECO:0000313" key="8">
    <source>
        <dbReference type="Proteomes" id="UP000019402"/>
    </source>
</evidence>
<evidence type="ECO:0000256" key="3">
    <source>
        <dbReference type="ARBA" id="ARBA00023027"/>
    </source>
</evidence>
<dbReference type="GO" id="GO:0005737">
    <property type="term" value="C:cytoplasm"/>
    <property type="evidence" value="ECO:0007669"/>
    <property type="project" value="TreeGrafter"/>
</dbReference>
<comment type="caution">
    <text evidence="7">The sequence shown here is derived from an EMBL/GenBank/DDBJ whole genome shotgun (WGS) entry which is preliminary data.</text>
</comment>
<dbReference type="STRING" id="869213.GCA_000517085_01448"/>
<dbReference type="AlphaFoldDB" id="W7XXJ4"/>
<dbReference type="eggNOG" id="COG0686">
    <property type="taxonomic scope" value="Bacteria"/>
</dbReference>
<dbReference type="GO" id="GO:0019878">
    <property type="term" value="P:lysine biosynthetic process via aminoadipic acid"/>
    <property type="evidence" value="ECO:0007669"/>
    <property type="project" value="TreeGrafter"/>
</dbReference>
<dbReference type="Proteomes" id="UP000019402">
    <property type="component" value="Unassembled WGS sequence"/>
</dbReference>
<comment type="similarity">
    <text evidence="1">Belongs to the AlaDH/PNT family.</text>
</comment>
<feature type="binding site" evidence="5">
    <location>
        <position position="271"/>
    </location>
    <ligand>
        <name>NAD(+)</name>
        <dbReference type="ChEBI" id="CHEBI:57540"/>
    </ligand>
</feature>
<evidence type="ECO:0000313" key="7">
    <source>
        <dbReference type="EMBL" id="GAF03165.1"/>
    </source>
</evidence>
<keyword evidence="2" id="KW-0560">Oxidoreductase</keyword>
<dbReference type="PANTHER" id="PTHR11133:SF23">
    <property type="entry name" value="SACCHAROPINE DEHYDROGENASE [NAD(+), L-LYSINE-FORMING]"/>
    <property type="match status" value="1"/>
</dbReference>
<dbReference type="InterPro" id="IPR007886">
    <property type="entry name" value="AlaDH/PNT_N"/>
</dbReference>
<dbReference type="EMBL" id="BAMD01000019">
    <property type="protein sequence ID" value="GAF03165.1"/>
    <property type="molecule type" value="Genomic_DNA"/>
</dbReference>
<name>W7XXJ4_9BACT</name>
<evidence type="ECO:0000259" key="6">
    <source>
        <dbReference type="SMART" id="SM01003"/>
    </source>
</evidence>
<dbReference type="SUPFAM" id="SSF52283">
    <property type="entry name" value="Formate/glycerate dehydrogenase catalytic domain-like"/>
    <property type="match status" value="1"/>
</dbReference>
<dbReference type="InterPro" id="IPR051168">
    <property type="entry name" value="AASS"/>
</dbReference>
<proteinExistence type="inferred from homology"/>
<evidence type="ECO:0000256" key="1">
    <source>
        <dbReference type="ARBA" id="ARBA00005689"/>
    </source>
</evidence>
<dbReference type="CDD" id="cd05199">
    <property type="entry name" value="SDH_like"/>
    <property type="match status" value="1"/>
</dbReference>
<dbReference type="PANTHER" id="PTHR11133">
    <property type="entry name" value="SACCHAROPINE DEHYDROGENASE"/>
    <property type="match status" value="1"/>
</dbReference>
<dbReference type="Pfam" id="PF05222">
    <property type="entry name" value="AlaDh_PNT_N"/>
    <property type="match status" value="1"/>
</dbReference>
<dbReference type="RefSeq" id="WP_044212760.1">
    <property type="nucleotide sequence ID" value="NZ_BAMD01000019.1"/>
</dbReference>
<dbReference type="SMART" id="SM01003">
    <property type="entry name" value="AlaDh_PNT_N"/>
    <property type="match status" value="1"/>
</dbReference>
<sequence>MITEFTIGILRETQRNPDTRVALVPQGARRLLNDYKGLSILVQPSKSRVFSDEEYVDVGCIISEDLSPCDLLLGVKEVDKNTLMEGKTYMFFSHTAKKQQHNQTLLQAIIHKNITLIDYEYLFTSKNERIAAFGYFAGLVGAYNTLRAYGIKKDIFSLAPLTGTTTKEKLWKELKKVVGRNDKILITGKGKVSRGVEEVMQACHIYKVDIDGFFNKTYDDPVYFIADPLQYAKHKNSIPFTFSDFKAHPRDFKSNFLRFAEVANIYMATHYWDIRSPKMFSLEDVKSQLFKIEVIGDITCDIDGSVPTTQRVGSIDSPYYDYNPFTGEEEKAFSGGKNITVMAVDKLPSIIPKESSEYFSDQLVNHVLSYFWMGDYNKVLKKATIAKNGKIKKRFAHLRSFVQERL</sequence>